<gene>
    <name evidence="2" type="ORF">Nepgr_009372</name>
</gene>
<keyword evidence="3" id="KW-1185">Reference proteome</keyword>
<accession>A0AAD3SB93</accession>
<keyword evidence="1" id="KW-0812">Transmembrane</keyword>
<evidence type="ECO:0000313" key="2">
    <source>
        <dbReference type="EMBL" id="GMH07532.1"/>
    </source>
</evidence>
<organism evidence="2 3">
    <name type="scientific">Nepenthes gracilis</name>
    <name type="common">Slender pitcher plant</name>
    <dbReference type="NCBI Taxonomy" id="150966"/>
    <lineage>
        <taxon>Eukaryota</taxon>
        <taxon>Viridiplantae</taxon>
        <taxon>Streptophyta</taxon>
        <taxon>Embryophyta</taxon>
        <taxon>Tracheophyta</taxon>
        <taxon>Spermatophyta</taxon>
        <taxon>Magnoliopsida</taxon>
        <taxon>eudicotyledons</taxon>
        <taxon>Gunneridae</taxon>
        <taxon>Pentapetalae</taxon>
        <taxon>Caryophyllales</taxon>
        <taxon>Nepenthaceae</taxon>
        <taxon>Nepenthes</taxon>
    </lineage>
</organism>
<keyword evidence="1" id="KW-0472">Membrane</keyword>
<evidence type="ECO:0000256" key="1">
    <source>
        <dbReference type="SAM" id="Phobius"/>
    </source>
</evidence>
<sequence length="213" mass="23441">MRVALAMNWGYKAFLSPLPPWFAYCDCSLFLWWSWHGLIDMLLLMEISSDGMLCAAPDENYGVVRSDQHFEVTGLFPCGWLAIVLGDFIKLPIVCWAFSLLWPFSFDTCGRPHFPPETDLAAGGVPVCWLLLLQPEDETCELLILTMVLFVSSGILRTCDLQFSLLMVLLALSCCGSLLGASSFDTCGRPHFPPETDLAAGGVSVCWVAATST</sequence>
<reference evidence="2" key="1">
    <citation type="submission" date="2023-05" db="EMBL/GenBank/DDBJ databases">
        <title>Nepenthes gracilis genome sequencing.</title>
        <authorList>
            <person name="Fukushima K."/>
        </authorList>
    </citation>
    <scope>NUCLEOTIDE SEQUENCE</scope>
    <source>
        <strain evidence="2">SING2019-196</strain>
    </source>
</reference>
<protein>
    <submittedName>
        <fullName evidence="2">Uncharacterized protein</fullName>
    </submittedName>
</protein>
<keyword evidence="1" id="KW-1133">Transmembrane helix</keyword>
<comment type="caution">
    <text evidence="2">The sequence shown here is derived from an EMBL/GenBank/DDBJ whole genome shotgun (WGS) entry which is preliminary data.</text>
</comment>
<dbReference type="AlphaFoldDB" id="A0AAD3SB93"/>
<evidence type="ECO:0000313" key="3">
    <source>
        <dbReference type="Proteomes" id="UP001279734"/>
    </source>
</evidence>
<proteinExistence type="predicted"/>
<feature type="transmembrane region" description="Helical" evidence="1">
    <location>
        <begin position="21"/>
        <end position="43"/>
    </location>
</feature>
<dbReference type="Proteomes" id="UP001279734">
    <property type="component" value="Unassembled WGS sequence"/>
</dbReference>
<name>A0AAD3SB93_NEPGR</name>
<dbReference type="EMBL" id="BSYO01000007">
    <property type="protein sequence ID" value="GMH07532.1"/>
    <property type="molecule type" value="Genomic_DNA"/>
</dbReference>